<keyword evidence="3" id="KW-1185">Reference proteome</keyword>
<dbReference type="OrthoDB" id="5416982at2"/>
<dbReference type="EMBL" id="AP021875">
    <property type="protein sequence ID" value="BBO74285.1"/>
    <property type="molecule type" value="Genomic_DNA"/>
</dbReference>
<dbReference type="AlphaFoldDB" id="A0A5K7Z0R6"/>
<proteinExistence type="predicted"/>
<evidence type="ECO:0000313" key="2">
    <source>
        <dbReference type="EMBL" id="BBO74285.1"/>
    </source>
</evidence>
<dbReference type="Proteomes" id="UP000427769">
    <property type="component" value="Chromosome"/>
</dbReference>
<accession>A0A5K7Z0R6</accession>
<evidence type="ECO:0000313" key="3">
    <source>
        <dbReference type="Proteomes" id="UP000427769"/>
    </source>
</evidence>
<gene>
    <name evidence="2" type="ORF">DSCW_17020</name>
</gene>
<evidence type="ECO:0000256" key="1">
    <source>
        <dbReference type="SAM" id="Coils"/>
    </source>
</evidence>
<dbReference type="KEGG" id="dwd:DSCW_17020"/>
<feature type="coiled-coil region" evidence="1">
    <location>
        <begin position="182"/>
        <end position="209"/>
    </location>
</feature>
<sequence length="328" mass="36727">MNLFRHIRQRLLYKSALKNRRDRIRDENLALIDHLIETFGEQIPYLTSYRHKLVPLIQAAGRYFDKLINLIPGPVALDPDLWDRDPVVHSMFVSGKEAGGLIAASKPLQRFFRDSAVNAACALLTAQKREKSVSVSEQTGEIFRRDVMKKAVFFEGHRITAPRDTLAKSRLEVRYGLFSDLFAMAAEKISEINEMKARLEAEHDELAAKMAFYAEGSDQQKEFGVIHDEVEGKIKTLGKSLSSPGDYIAHLRELLREPERQISAGSVFLKLDRMGIVANDSSAKRIDEFSLAEFELSSGKKWVATWVSVGRTAVPAGPLPDGGKGGSR</sequence>
<reference evidence="2 3" key="1">
    <citation type="submission" date="2019-11" db="EMBL/GenBank/DDBJ databases">
        <title>Comparative genomics of hydrocarbon-degrading Desulfosarcina strains.</title>
        <authorList>
            <person name="Watanabe M."/>
            <person name="Kojima H."/>
            <person name="Fukui M."/>
        </authorList>
    </citation>
    <scope>NUCLEOTIDE SEQUENCE [LARGE SCALE GENOMIC DNA]</scope>
    <source>
        <strain evidence="2 3">PP31</strain>
    </source>
</reference>
<protein>
    <submittedName>
        <fullName evidence="2">Uncharacterized protein</fullName>
    </submittedName>
</protein>
<keyword evidence="1" id="KW-0175">Coiled coil</keyword>
<dbReference type="RefSeq" id="WP_155303326.1">
    <property type="nucleotide sequence ID" value="NZ_AP021875.1"/>
</dbReference>
<organism evidence="2 3">
    <name type="scientific">Desulfosarcina widdelii</name>
    <dbReference type="NCBI Taxonomy" id="947919"/>
    <lineage>
        <taxon>Bacteria</taxon>
        <taxon>Pseudomonadati</taxon>
        <taxon>Thermodesulfobacteriota</taxon>
        <taxon>Desulfobacteria</taxon>
        <taxon>Desulfobacterales</taxon>
        <taxon>Desulfosarcinaceae</taxon>
        <taxon>Desulfosarcina</taxon>
    </lineage>
</organism>
<name>A0A5K7Z0R6_9BACT</name>